<feature type="domain" description="N-acetyltransferase" evidence="1">
    <location>
        <begin position="12"/>
        <end position="150"/>
    </location>
</feature>
<dbReference type="OrthoDB" id="5358891at2"/>
<keyword evidence="2" id="KW-0808">Transferase</keyword>
<protein>
    <submittedName>
        <fullName evidence="2">GNAT family N-acetyltransferase</fullName>
        <ecNumber evidence="2">2.3.1.-</ecNumber>
    </submittedName>
</protein>
<proteinExistence type="predicted"/>
<evidence type="ECO:0000259" key="1">
    <source>
        <dbReference type="Pfam" id="PF13302"/>
    </source>
</evidence>
<dbReference type="InterPro" id="IPR000182">
    <property type="entry name" value="GNAT_dom"/>
</dbReference>
<gene>
    <name evidence="2" type="ORF">Daura_49915</name>
</gene>
<keyword evidence="2" id="KW-0012">Acyltransferase</keyword>
<sequence>MTHACPTGGFQVLREADESDVETIRRWRNHPKTRGASIYTAFITPEGHAQWWAKVQADPSRRVLIFAYKGNDCGVVTFNDHDEVAGTAEWGFFLDVDGLEERGELLPAWMELEKAAVAYAFDEMKLTSVGGRTLAWNKQVIALHRRFGFVEVPSRQYTTEIDGVEQLVVWTEKTR</sequence>
<dbReference type="Pfam" id="PF13302">
    <property type="entry name" value="Acetyltransf_3"/>
    <property type="match status" value="1"/>
</dbReference>
<dbReference type="Proteomes" id="UP001058003">
    <property type="component" value="Chromosome"/>
</dbReference>
<dbReference type="GO" id="GO:0016747">
    <property type="term" value="F:acyltransferase activity, transferring groups other than amino-acyl groups"/>
    <property type="evidence" value="ECO:0007669"/>
    <property type="project" value="InterPro"/>
</dbReference>
<dbReference type="EC" id="2.3.1.-" evidence="2"/>
<name>A0A9Q9IEX8_9ACTN</name>
<dbReference type="EMBL" id="CP073767">
    <property type="protein sequence ID" value="UWZ54466.1"/>
    <property type="molecule type" value="Genomic_DNA"/>
</dbReference>
<keyword evidence="3" id="KW-1185">Reference proteome</keyword>
<dbReference type="AlphaFoldDB" id="A0A9Q9IEX8"/>
<dbReference type="Gene3D" id="3.40.630.30">
    <property type="match status" value="1"/>
</dbReference>
<accession>A0A9Q9IEX8</accession>
<dbReference type="SUPFAM" id="SSF55729">
    <property type="entry name" value="Acyl-CoA N-acyltransferases (Nat)"/>
    <property type="match status" value="1"/>
</dbReference>
<dbReference type="KEGG" id="daur:Daura_49915"/>
<evidence type="ECO:0000313" key="2">
    <source>
        <dbReference type="EMBL" id="UWZ54466.1"/>
    </source>
</evidence>
<evidence type="ECO:0000313" key="3">
    <source>
        <dbReference type="Proteomes" id="UP001058003"/>
    </source>
</evidence>
<dbReference type="InterPro" id="IPR016181">
    <property type="entry name" value="Acyl_CoA_acyltransferase"/>
</dbReference>
<reference evidence="2" key="1">
    <citation type="submission" date="2021-04" db="EMBL/GenBank/DDBJ databases">
        <title>Dactylosporangium aurantiacum NRRL B-8018 full assembly.</title>
        <authorList>
            <person name="Hartkoorn R.C."/>
            <person name="Beaudoing E."/>
            <person name="Hot D."/>
        </authorList>
    </citation>
    <scope>NUCLEOTIDE SEQUENCE</scope>
    <source>
        <strain evidence="2">NRRL B-8018</strain>
    </source>
</reference>
<organism evidence="2 3">
    <name type="scientific">Dactylosporangium aurantiacum</name>
    <dbReference type="NCBI Taxonomy" id="35754"/>
    <lineage>
        <taxon>Bacteria</taxon>
        <taxon>Bacillati</taxon>
        <taxon>Actinomycetota</taxon>
        <taxon>Actinomycetes</taxon>
        <taxon>Micromonosporales</taxon>
        <taxon>Micromonosporaceae</taxon>
        <taxon>Dactylosporangium</taxon>
    </lineage>
</organism>